<dbReference type="RefSeq" id="WP_057134231.1">
    <property type="nucleotide sequence ID" value="NZ_CBCSBE010000013.1"/>
</dbReference>
<evidence type="ECO:0000313" key="3">
    <source>
        <dbReference type="Proteomes" id="UP000282028"/>
    </source>
</evidence>
<evidence type="ECO:0000313" key="2">
    <source>
        <dbReference type="EMBL" id="RNB69943.1"/>
    </source>
</evidence>
<accession>A0A3M8C3B7</accession>
<sequence>MDLFKNSLNIIYAIILAVVSIFTQEIITFIMLGFVLMALLMIHETLKKILAKLDSKGRSED</sequence>
<keyword evidence="1" id="KW-0812">Transmembrane</keyword>
<keyword evidence="1" id="KW-1133">Transmembrane helix</keyword>
<reference evidence="2 3" key="1">
    <citation type="submission" date="2018-10" db="EMBL/GenBank/DDBJ databases">
        <title>Phylogenomics of Brevibacillus.</title>
        <authorList>
            <person name="Dunlap C."/>
        </authorList>
    </citation>
    <scope>NUCLEOTIDE SEQUENCE [LARGE SCALE GENOMIC DNA]</scope>
    <source>
        <strain evidence="2 3">JCM 12215</strain>
    </source>
</reference>
<dbReference type="Proteomes" id="UP000282028">
    <property type="component" value="Unassembled WGS sequence"/>
</dbReference>
<proteinExistence type="predicted"/>
<protein>
    <submittedName>
        <fullName evidence="2">Uncharacterized protein</fullName>
    </submittedName>
</protein>
<dbReference type="AlphaFoldDB" id="A0A3M8C3B7"/>
<evidence type="ECO:0000256" key="1">
    <source>
        <dbReference type="SAM" id="Phobius"/>
    </source>
</evidence>
<name>A0A3M8C3B7_9BACL</name>
<dbReference type="OrthoDB" id="2971619at2"/>
<organism evidence="2 3">
    <name type="scientific">Brevibacillus invocatus</name>
    <dbReference type="NCBI Taxonomy" id="173959"/>
    <lineage>
        <taxon>Bacteria</taxon>
        <taxon>Bacillati</taxon>
        <taxon>Bacillota</taxon>
        <taxon>Bacilli</taxon>
        <taxon>Bacillales</taxon>
        <taxon>Paenibacillaceae</taxon>
        <taxon>Brevibacillus</taxon>
    </lineage>
</organism>
<gene>
    <name evidence="2" type="ORF">EDM52_18410</name>
</gene>
<feature type="transmembrane region" description="Helical" evidence="1">
    <location>
        <begin position="12"/>
        <end position="42"/>
    </location>
</feature>
<keyword evidence="1" id="KW-0472">Membrane</keyword>
<keyword evidence="3" id="KW-1185">Reference proteome</keyword>
<dbReference type="EMBL" id="RHHR01000036">
    <property type="protein sequence ID" value="RNB69943.1"/>
    <property type="molecule type" value="Genomic_DNA"/>
</dbReference>
<comment type="caution">
    <text evidence="2">The sequence shown here is derived from an EMBL/GenBank/DDBJ whole genome shotgun (WGS) entry which is preliminary data.</text>
</comment>